<evidence type="ECO:0000313" key="2">
    <source>
        <dbReference type="EMBL" id="RDB24811.1"/>
    </source>
</evidence>
<dbReference type="OrthoDB" id="1882547at2759"/>
<gene>
    <name evidence="2" type="ORF">Hypma_008009</name>
</gene>
<feature type="transmembrane region" description="Helical" evidence="1">
    <location>
        <begin position="58"/>
        <end position="80"/>
    </location>
</feature>
<accession>A0A369JRB5</accession>
<name>A0A369JRB5_HYPMA</name>
<keyword evidence="1" id="KW-0812">Transmembrane</keyword>
<keyword evidence="1" id="KW-0472">Membrane</keyword>
<dbReference type="Proteomes" id="UP000076154">
    <property type="component" value="Unassembled WGS sequence"/>
</dbReference>
<protein>
    <submittedName>
        <fullName evidence="2">Uncharacterized protein</fullName>
    </submittedName>
</protein>
<comment type="caution">
    <text evidence="2">The sequence shown here is derived from an EMBL/GenBank/DDBJ whole genome shotgun (WGS) entry which is preliminary data.</text>
</comment>
<dbReference type="PANTHER" id="PTHR36050">
    <property type="entry name" value="O-FUCOSYLTRANSFERASE 30"/>
    <property type="match status" value="1"/>
</dbReference>
<evidence type="ECO:0000313" key="3">
    <source>
        <dbReference type="Proteomes" id="UP000076154"/>
    </source>
</evidence>
<dbReference type="PANTHER" id="PTHR36050:SF1">
    <property type="entry name" value="O-FUCOSYLTRANSFERASE 30"/>
    <property type="match status" value="1"/>
</dbReference>
<dbReference type="InParanoid" id="A0A369JRB5"/>
<organism evidence="2 3">
    <name type="scientific">Hypsizygus marmoreus</name>
    <name type="common">White beech mushroom</name>
    <name type="synonym">Agaricus marmoreus</name>
    <dbReference type="NCBI Taxonomy" id="39966"/>
    <lineage>
        <taxon>Eukaryota</taxon>
        <taxon>Fungi</taxon>
        <taxon>Dikarya</taxon>
        <taxon>Basidiomycota</taxon>
        <taxon>Agaricomycotina</taxon>
        <taxon>Agaricomycetes</taxon>
        <taxon>Agaricomycetidae</taxon>
        <taxon>Agaricales</taxon>
        <taxon>Tricholomatineae</taxon>
        <taxon>Lyophyllaceae</taxon>
        <taxon>Hypsizygus</taxon>
    </lineage>
</organism>
<dbReference type="EMBL" id="LUEZ02000041">
    <property type="protein sequence ID" value="RDB24811.1"/>
    <property type="molecule type" value="Genomic_DNA"/>
</dbReference>
<dbReference type="STRING" id="39966.A0A369JRB5"/>
<evidence type="ECO:0000256" key="1">
    <source>
        <dbReference type="SAM" id="Phobius"/>
    </source>
</evidence>
<keyword evidence="1" id="KW-1133">Transmembrane helix</keyword>
<sequence length="538" mass="62163">MIPFRTSAHAANSSPSVALEKGAYRMRAPYPRPPTKLLFSRSPVRNRRVDTLSTSQNLAMLVLLLALACLSCFGMAYYLFSTRWDARALSQQPSANQPHRQVVNIDFREQNSILPDPHERFLAYLPHSGFHNQRIALENALVLARLLNRTLLVPPVWLGNKPLRYLNFNALSQALALSDKDGLFHCSQIPSHIPSPMECTGYFDYTHISWDWLVDLSETKKVQHLRQRWNMTDAWITEHLRISEVDIWMIKDTSPYHYRILDTVTDTSPLSHKFLETLYLPDLATSTKRLIHFGTLFGSSRLRLKNSTNVAIRASIRQSMTFSNVILIDASYSIAKSMGHLYIGGHLRLGDGDFQRNGRDNARMLWWKLMHNVLHYTQEETADIERVVLNLSKTWDPPPLPIDETQNFTRPRLWKSQTQRLACRGTLHTRRDLRPLNIPLFISTDVDRPEHNPLLLRFYRTFPCVFHLSDFPKAMASLRELQNANDGVMLNDFLLPFLDAMVVAHAWMVVGTEKSTFSRFVEDVLWRMYHGMEIIQRG</sequence>
<reference evidence="2" key="1">
    <citation type="submission" date="2018-04" db="EMBL/GenBank/DDBJ databases">
        <title>Whole genome sequencing of Hypsizygus marmoreus.</title>
        <authorList>
            <person name="Choi I.-G."/>
            <person name="Min B."/>
            <person name="Kim J.-G."/>
            <person name="Kim S."/>
            <person name="Oh Y.-L."/>
            <person name="Kong W.-S."/>
            <person name="Park H."/>
            <person name="Jeong J."/>
            <person name="Song E.-S."/>
        </authorList>
    </citation>
    <scope>NUCLEOTIDE SEQUENCE [LARGE SCALE GENOMIC DNA]</scope>
    <source>
        <strain evidence="2">51987-8</strain>
    </source>
</reference>
<proteinExistence type="predicted"/>
<dbReference type="AlphaFoldDB" id="A0A369JRB5"/>
<keyword evidence="3" id="KW-1185">Reference proteome</keyword>
<dbReference type="Gene3D" id="3.40.50.11350">
    <property type="match status" value="1"/>
</dbReference>